<comment type="caution">
    <text evidence="1">The sequence shown here is derived from an EMBL/GenBank/DDBJ whole genome shotgun (WGS) entry which is preliminary data.</text>
</comment>
<keyword evidence="2" id="KW-1185">Reference proteome</keyword>
<gene>
    <name evidence="1" type="ORF">KI387_027053</name>
</gene>
<dbReference type="InterPro" id="IPR019410">
    <property type="entry name" value="Methyltransf_16"/>
</dbReference>
<dbReference type="EMBL" id="JAHRHJ020000006">
    <property type="protein sequence ID" value="KAH9312018.1"/>
    <property type="molecule type" value="Genomic_DNA"/>
</dbReference>
<sequence length="166" mass="18208">DCDLSQSIGKCYRNLKFILPATSDLLLASYENRWIRESVIMTVALRSSPNMLEGGTGCSIWPSSLFLSEFILSHPHLFSNRCCFEVGSGAGLVGICLVNVKASKVILTDGDLSALANLKHNLEINNVAVMEKAEQECCHNSGLVECRHLKWESASQDDLQNCCAEV</sequence>
<proteinExistence type="predicted"/>
<feature type="non-terminal residue" evidence="1">
    <location>
        <position position="1"/>
    </location>
</feature>
<dbReference type="Gene3D" id="3.40.50.150">
    <property type="entry name" value="Vaccinia Virus protein VP39"/>
    <property type="match status" value="1"/>
</dbReference>
<organism evidence="1 2">
    <name type="scientific">Taxus chinensis</name>
    <name type="common">Chinese yew</name>
    <name type="synonym">Taxus wallichiana var. chinensis</name>
    <dbReference type="NCBI Taxonomy" id="29808"/>
    <lineage>
        <taxon>Eukaryota</taxon>
        <taxon>Viridiplantae</taxon>
        <taxon>Streptophyta</taxon>
        <taxon>Embryophyta</taxon>
        <taxon>Tracheophyta</taxon>
        <taxon>Spermatophyta</taxon>
        <taxon>Pinopsida</taxon>
        <taxon>Pinidae</taxon>
        <taxon>Conifers II</taxon>
        <taxon>Cupressales</taxon>
        <taxon>Taxaceae</taxon>
        <taxon>Taxus</taxon>
    </lineage>
</organism>
<feature type="non-terminal residue" evidence="1">
    <location>
        <position position="166"/>
    </location>
</feature>
<dbReference type="Pfam" id="PF10294">
    <property type="entry name" value="Methyltransf_16"/>
    <property type="match status" value="1"/>
</dbReference>
<dbReference type="PANTHER" id="PTHR14614">
    <property type="entry name" value="HEPATOCELLULAR CARCINOMA-ASSOCIATED ANTIGEN"/>
    <property type="match status" value="1"/>
</dbReference>
<protein>
    <submittedName>
        <fullName evidence="1">Uncharacterized protein</fullName>
    </submittedName>
</protein>
<name>A0AA38L106_TAXCH</name>
<evidence type="ECO:0000313" key="1">
    <source>
        <dbReference type="EMBL" id="KAH9312018.1"/>
    </source>
</evidence>
<evidence type="ECO:0000313" key="2">
    <source>
        <dbReference type="Proteomes" id="UP000824469"/>
    </source>
</evidence>
<reference evidence="1 2" key="1">
    <citation type="journal article" date="2021" name="Nat. Plants">
        <title>The Taxus genome provides insights into paclitaxel biosynthesis.</title>
        <authorList>
            <person name="Xiong X."/>
            <person name="Gou J."/>
            <person name="Liao Q."/>
            <person name="Li Y."/>
            <person name="Zhou Q."/>
            <person name="Bi G."/>
            <person name="Li C."/>
            <person name="Du R."/>
            <person name="Wang X."/>
            <person name="Sun T."/>
            <person name="Guo L."/>
            <person name="Liang H."/>
            <person name="Lu P."/>
            <person name="Wu Y."/>
            <person name="Zhang Z."/>
            <person name="Ro D.K."/>
            <person name="Shang Y."/>
            <person name="Huang S."/>
            <person name="Yan J."/>
        </authorList>
    </citation>
    <scope>NUCLEOTIDE SEQUENCE [LARGE SCALE GENOMIC DNA]</scope>
    <source>
        <strain evidence="1">Ta-2019</strain>
    </source>
</reference>
<accession>A0AA38L106</accession>
<dbReference type="PANTHER" id="PTHR14614:SF130">
    <property type="entry name" value="PROTEIN-LYSINE N-METHYLTRANSFERASE EEF2KMT"/>
    <property type="match status" value="1"/>
</dbReference>
<dbReference type="InterPro" id="IPR029063">
    <property type="entry name" value="SAM-dependent_MTases_sf"/>
</dbReference>
<dbReference type="AlphaFoldDB" id="A0AA38L106"/>
<dbReference type="SUPFAM" id="SSF53335">
    <property type="entry name" value="S-adenosyl-L-methionine-dependent methyltransferases"/>
    <property type="match status" value="1"/>
</dbReference>
<dbReference type="Proteomes" id="UP000824469">
    <property type="component" value="Unassembled WGS sequence"/>
</dbReference>